<dbReference type="Proteomes" id="UP001060170">
    <property type="component" value="Chromosome 16"/>
</dbReference>
<comment type="caution">
    <text evidence="1">The sequence shown here is derived from an EMBL/GenBank/DDBJ whole genome shotgun (WGS) entry which is preliminary data.</text>
</comment>
<evidence type="ECO:0000313" key="2">
    <source>
        <dbReference type="Proteomes" id="UP001060170"/>
    </source>
</evidence>
<reference evidence="2" key="1">
    <citation type="journal article" date="2018" name="BMC Genomics">
        <title>Genomic insights into host adaptation between the wheat stripe rust pathogen (Puccinia striiformis f. sp. tritici) and the barley stripe rust pathogen (Puccinia striiformis f. sp. hordei).</title>
        <authorList>
            <person name="Xia C."/>
            <person name="Wang M."/>
            <person name="Yin C."/>
            <person name="Cornejo O.E."/>
            <person name="Hulbert S.H."/>
            <person name="Chen X."/>
        </authorList>
    </citation>
    <scope>NUCLEOTIDE SEQUENCE [LARGE SCALE GENOMIC DNA]</scope>
    <source>
        <strain evidence="2">93-210</strain>
    </source>
</reference>
<dbReference type="EMBL" id="CM045880">
    <property type="protein sequence ID" value="KAI7938517.1"/>
    <property type="molecule type" value="Genomic_DNA"/>
</dbReference>
<keyword evidence="2" id="KW-1185">Reference proteome</keyword>
<name>A0ACC0DSR9_9BASI</name>
<sequence length="84" mass="8941">MRYSDPVSSSSSSSPNGLNSSTVPPPPPVPVDRASTPHGQGFSRNNSNNIFTSSAHHLVTSLYPVIRRLGTQALGILLSFALFF</sequence>
<organism evidence="1 2">
    <name type="scientific">Puccinia striiformis f. sp. tritici</name>
    <dbReference type="NCBI Taxonomy" id="168172"/>
    <lineage>
        <taxon>Eukaryota</taxon>
        <taxon>Fungi</taxon>
        <taxon>Dikarya</taxon>
        <taxon>Basidiomycota</taxon>
        <taxon>Pucciniomycotina</taxon>
        <taxon>Pucciniomycetes</taxon>
        <taxon>Pucciniales</taxon>
        <taxon>Pucciniaceae</taxon>
        <taxon>Puccinia</taxon>
    </lineage>
</organism>
<proteinExistence type="predicted"/>
<gene>
    <name evidence="1" type="ORF">MJO28_015437</name>
</gene>
<accession>A0ACC0DSR9</accession>
<protein>
    <submittedName>
        <fullName evidence="1">Uncharacterized protein</fullName>
    </submittedName>
</protein>
<reference evidence="2" key="2">
    <citation type="journal article" date="2018" name="Mol. Plant Microbe Interact.">
        <title>Genome sequence resources for the wheat stripe rust pathogen (Puccinia striiformis f. sp. tritici) and the barley stripe rust pathogen (Puccinia striiformis f. sp. hordei).</title>
        <authorList>
            <person name="Xia C."/>
            <person name="Wang M."/>
            <person name="Yin C."/>
            <person name="Cornejo O.E."/>
            <person name="Hulbert S.H."/>
            <person name="Chen X."/>
        </authorList>
    </citation>
    <scope>NUCLEOTIDE SEQUENCE [LARGE SCALE GENOMIC DNA]</scope>
    <source>
        <strain evidence="2">93-210</strain>
    </source>
</reference>
<evidence type="ECO:0000313" key="1">
    <source>
        <dbReference type="EMBL" id="KAI7938517.1"/>
    </source>
</evidence>
<reference evidence="1 2" key="3">
    <citation type="journal article" date="2022" name="Microbiol. Spectr.">
        <title>Folding features and dynamics of 3D genome architecture in plant fungal pathogens.</title>
        <authorList>
            <person name="Xia C."/>
        </authorList>
    </citation>
    <scope>NUCLEOTIDE SEQUENCE [LARGE SCALE GENOMIC DNA]</scope>
    <source>
        <strain evidence="1 2">93-210</strain>
    </source>
</reference>